<proteinExistence type="inferred from homology"/>
<dbReference type="Gene3D" id="1.10.10.10">
    <property type="entry name" value="Winged helix-like DNA-binding domain superfamily/Winged helix DNA-binding domain"/>
    <property type="match status" value="1"/>
</dbReference>
<evidence type="ECO:0000256" key="6">
    <source>
        <dbReference type="ARBA" id="ARBA00023242"/>
    </source>
</evidence>
<keyword evidence="4" id="KW-0238">DNA-binding</keyword>
<dbReference type="InterPro" id="IPR036388">
    <property type="entry name" value="WH-like_DNA-bd_sf"/>
</dbReference>
<dbReference type="Proteomes" id="UP001146793">
    <property type="component" value="Unassembled WGS sequence"/>
</dbReference>
<sequence>MTFQINTINQQKEVLIMRVPEYVFNEFQSAQDYSSIGTLHFDKEIIKSVSFSQPVKEKRKRKQARTAPREFSVRMSKQRSVLHVLQEKNNKQYSIQGTCSEIGFLQPTNLNKFAELTSKRSIWIRPNIQSTEIKSTNIKPLTMKEMVNQNKTLKEKRYAMDEKELQYKLLGLFKEKEFWELKKLNEMLNQPERHLKTVLSNIAKTHKSGELRGLWELKEQYKQY</sequence>
<dbReference type="InterPro" id="IPR011039">
    <property type="entry name" value="TFIIF_interaction"/>
</dbReference>
<dbReference type="EMBL" id="JANTQA010000032">
    <property type="protein sequence ID" value="KAJ3439581.1"/>
    <property type="molecule type" value="Genomic_DNA"/>
</dbReference>
<dbReference type="FunFam" id="1.10.10.10:FF:000035">
    <property type="entry name" value="General transcription factor IIF subunit 2"/>
    <property type="match status" value="1"/>
</dbReference>
<keyword evidence="3" id="KW-0805">Transcription regulation</keyword>
<dbReference type="InterPro" id="IPR003196">
    <property type="entry name" value="TFIIF_beta"/>
</dbReference>
<accession>A0AAV7ZEL4</accession>
<dbReference type="PANTHER" id="PTHR10445:SF0">
    <property type="entry name" value="GENERAL TRANSCRIPTION FACTOR IIF SUBUNIT 2"/>
    <property type="match status" value="1"/>
</dbReference>
<evidence type="ECO:0000256" key="2">
    <source>
        <dbReference type="ARBA" id="ARBA00009543"/>
    </source>
</evidence>
<dbReference type="InterPro" id="IPR040450">
    <property type="entry name" value="TFIIF_beta_HTH"/>
</dbReference>
<dbReference type="Pfam" id="PF02270">
    <property type="entry name" value="TFIIF_beta"/>
    <property type="match status" value="1"/>
</dbReference>
<comment type="subcellular location">
    <subcellularLocation>
        <location evidence="1">Nucleus</location>
    </subcellularLocation>
</comment>
<evidence type="ECO:0000256" key="1">
    <source>
        <dbReference type="ARBA" id="ARBA00004123"/>
    </source>
</evidence>
<evidence type="ECO:0000256" key="4">
    <source>
        <dbReference type="ARBA" id="ARBA00023125"/>
    </source>
</evidence>
<feature type="domain" description="TFIIF beta subunit HTH" evidence="7">
    <location>
        <begin position="160"/>
        <end position="222"/>
    </location>
</feature>
<dbReference type="EMBL" id="JAOAOG010000012">
    <property type="protein sequence ID" value="KAJ6255163.1"/>
    <property type="molecule type" value="Genomic_DNA"/>
</dbReference>
<reference evidence="9" key="1">
    <citation type="submission" date="2022-08" db="EMBL/GenBank/DDBJ databases">
        <title>Novel sulfate-reducing endosymbionts in the free-living metamonad Anaeramoeba.</title>
        <authorList>
            <person name="Jerlstrom-Hultqvist J."/>
            <person name="Cepicka I."/>
            <person name="Gallot-Lavallee L."/>
            <person name="Salas-Leiva D."/>
            <person name="Curtis B.A."/>
            <person name="Zahonova K."/>
            <person name="Pipaliya S."/>
            <person name="Dacks J."/>
            <person name="Roger A.J."/>
        </authorList>
    </citation>
    <scope>NUCLEOTIDE SEQUENCE</scope>
    <source>
        <strain evidence="9">Schooner1</strain>
    </source>
</reference>
<evidence type="ECO:0000313" key="8">
    <source>
        <dbReference type="EMBL" id="KAJ3439581.1"/>
    </source>
</evidence>
<dbReference type="SUPFAM" id="SSF50916">
    <property type="entry name" value="Rap30/74 interaction domains"/>
    <property type="match status" value="1"/>
</dbReference>
<dbReference type="InterPro" id="IPR036390">
    <property type="entry name" value="WH_DNA-bd_sf"/>
</dbReference>
<keyword evidence="11" id="KW-1185">Reference proteome</keyword>
<evidence type="ECO:0000313" key="9">
    <source>
        <dbReference type="EMBL" id="KAJ6255163.1"/>
    </source>
</evidence>
<dbReference type="Proteomes" id="UP001150062">
    <property type="component" value="Unassembled WGS sequence"/>
</dbReference>
<dbReference type="GO" id="GO:0006367">
    <property type="term" value="P:transcription initiation at RNA polymerase II promoter"/>
    <property type="evidence" value="ECO:0007669"/>
    <property type="project" value="InterPro"/>
</dbReference>
<dbReference type="PANTHER" id="PTHR10445">
    <property type="entry name" value="GENERAL TRANSCRIPTION FACTOR IIF SUBUNIT 2"/>
    <property type="match status" value="1"/>
</dbReference>
<comment type="similarity">
    <text evidence="2">Belongs to the TFIIF beta subunit family.</text>
</comment>
<dbReference type="SUPFAM" id="SSF46785">
    <property type="entry name" value="Winged helix' DNA-binding domain"/>
    <property type="match status" value="1"/>
</dbReference>
<dbReference type="GO" id="GO:0003677">
    <property type="term" value="F:DNA binding"/>
    <property type="evidence" value="ECO:0007669"/>
    <property type="project" value="UniProtKB-KW"/>
</dbReference>
<protein>
    <submittedName>
        <fullName evidence="8 9">General transcription factor iif subunit</fullName>
    </submittedName>
</protein>
<dbReference type="AlphaFoldDB" id="A0AAV7ZEL4"/>
<organism evidence="8 10">
    <name type="scientific">Anaeramoeba flamelloides</name>
    <dbReference type="NCBI Taxonomy" id="1746091"/>
    <lineage>
        <taxon>Eukaryota</taxon>
        <taxon>Metamonada</taxon>
        <taxon>Anaeramoebidae</taxon>
        <taxon>Anaeramoeba</taxon>
    </lineage>
</organism>
<name>A0AAV7ZEL4_9EUKA</name>
<evidence type="ECO:0000256" key="3">
    <source>
        <dbReference type="ARBA" id="ARBA00023015"/>
    </source>
</evidence>
<reference evidence="8" key="2">
    <citation type="submission" date="2022-08" db="EMBL/GenBank/DDBJ databases">
        <title>Novel sulphate-reducing endosymbionts in the free-living metamonad Anaeramoeba.</title>
        <authorList>
            <person name="Jerlstrom-Hultqvist J."/>
            <person name="Cepicka I."/>
            <person name="Gallot-Lavallee L."/>
            <person name="Salas-Leiva D."/>
            <person name="Curtis B.A."/>
            <person name="Zahonova K."/>
            <person name="Pipaliya S."/>
            <person name="Dacks J."/>
            <person name="Roger A.J."/>
        </authorList>
    </citation>
    <scope>NUCLEOTIDE SEQUENCE</scope>
    <source>
        <strain evidence="8">Busselton2</strain>
    </source>
</reference>
<keyword evidence="5" id="KW-0804">Transcription</keyword>
<evidence type="ECO:0000313" key="11">
    <source>
        <dbReference type="Proteomes" id="UP001150062"/>
    </source>
</evidence>
<keyword evidence="6" id="KW-0539">Nucleus</keyword>
<comment type="caution">
    <text evidence="8">The sequence shown here is derived from an EMBL/GenBank/DDBJ whole genome shotgun (WGS) entry which is preliminary data.</text>
</comment>
<evidence type="ECO:0000256" key="5">
    <source>
        <dbReference type="ARBA" id="ARBA00023163"/>
    </source>
</evidence>
<dbReference type="GO" id="GO:0005674">
    <property type="term" value="C:transcription factor TFIIF complex"/>
    <property type="evidence" value="ECO:0007669"/>
    <property type="project" value="InterPro"/>
</dbReference>
<evidence type="ECO:0000259" key="7">
    <source>
        <dbReference type="Pfam" id="PF02270"/>
    </source>
</evidence>
<evidence type="ECO:0000313" key="10">
    <source>
        <dbReference type="Proteomes" id="UP001146793"/>
    </source>
</evidence>
<gene>
    <name evidence="8" type="ORF">M0812_15614</name>
    <name evidence="9" type="ORF">M0813_11703</name>
</gene>